<gene>
    <name evidence="1" type="ORF">OG442_17960</name>
</gene>
<dbReference type="EMBL" id="CP109495">
    <property type="protein sequence ID" value="WUX53277.1"/>
    <property type="molecule type" value="Genomic_DNA"/>
</dbReference>
<keyword evidence="2" id="KW-1185">Reference proteome</keyword>
<evidence type="ECO:0000313" key="1">
    <source>
        <dbReference type="EMBL" id="WUX53277.1"/>
    </source>
</evidence>
<protein>
    <submittedName>
        <fullName evidence="1">Uncharacterized protein</fullName>
    </submittedName>
</protein>
<reference evidence="1" key="1">
    <citation type="submission" date="2022-10" db="EMBL/GenBank/DDBJ databases">
        <title>The complete genomes of actinobacterial strains from the NBC collection.</title>
        <authorList>
            <person name="Joergensen T.S."/>
            <person name="Alvarez Arevalo M."/>
            <person name="Sterndorff E.B."/>
            <person name="Faurdal D."/>
            <person name="Vuksanovic O."/>
            <person name="Mourched A.-S."/>
            <person name="Charusanti P."/>
            <person name="Shaw S."/>
            <person name="Blin K."/>
            <person name="Weber T."/>
        </authorList>
    </citation>
    <scope>NUCLEOTIDE SEQUENCE</scope>
    <source>
        <strain evidence="1">NBC_01432</strain>
    </source>
</reference>
<dbReference type="Proteomes" id="UP001432209">
    <property type="component" value="Chromosome"/>
</dbReference>
<organism evidence="1 2">
    <name type="scientific">Streptomyces niveus</name>
    <name type="common">Streptomyces spheroides</name>
    <dbReference type="NCBI Taxonomy" id="193462"/>
    <lineage>
        <taxon>Bacteria</taxon>
        <taxon>Bacillati</taxon>
        <taxon>Actinomycetota</taxon>
        <taxon>Actinomycetes</taxon>
        <taxon>Kitasatosporales</taxon>
        <taxon>Streptomycetaceae</taxon>
        <taxon>Streptomyces</taxon>
    </lineage>
</organism>
<name>A0ABZ2A3J6_STRNV</name>
<accession>A0ABZ2A3J6</accession>
<proteinExistence type="predicted"/>
<sequence>MVRALTDDSDADPLTPEGAWQAEGLSDLRMIQLVAEDEDPFSAQVATGIAHAFGGVSLHRHRLYRGTIK</sequence>
<evidence type="ECO:0000313" key="2">
    <source>
        <dbReference type="Proteomes" id="UP001432209"/>
    </source>
</evidence>